<feature type="domain" description="Acetyl-coenzyme A synthetase N-terminal" evidence="9">
    <location>
        <begin position="40"/>
        <end position="100"/>
    </location>
</feature>
<evidence type="ECO:0000313" key="11">
    <source>
        <dbReference type="Proteomes" id="UP000886998"/>
    </source>
</evidence>
<dbReference type="GO" id="GO:0003987">
    <property type="term" value="F:acetate-CoA ligase activity"/>
    <property type="evidence" value="ECO:0007669"/>
    <property type="project" value="UniProtKB-EC"/>
</dbReference>
<dbReference type="SUPFAM" id="SSF56801">
    <property type="entry name" value="Acetyl-CoA synthetase-like"/>
    <property type="match status" value="1"/>
</dbReference>
<dbReference type="Pfam" id="PF00501">
    <property type="entry name" value="AMP-binding"/>
    <property type="match status" value="1"/>
</dbReference>
<keyword evidence="6" id="KW-0472">Membrane</keyword>
<dbReference type="CDD" id="cd05966">
    <property type="entry name" value="ACS"/>
    <property type="match status" value="1"/>
</dbReference>
<evidence type="ECO:0000259" key="7">
    <source>
        <dbReference type="Pfam" id="PF00501"/>
    </source>
</evidence>
<keyword evidence="6" id="KW-1133">Transmembrane helix</keyword>
<keyword evidence="4" id="KW-0547">Nucleotide-binding</keyword>
<dbReference type="AlphaFoldDB" id="A0A8X7BVA2"/>
<keyword evidence="3" id="KW-0436">Ligase</keyword>
<proteinExistence type="inferred from homology"/>
<keyword evidence="6" id="KW-0812">Transmembrane</keyword>
<dbReference type="GO" id="GO:0005524">
    <property type="term" value="F:ATP binding"/>
    <property type="evidence" value="ECO:0007669"/>
    <property type="project" value="UniProtKB-KW"/>
</dbReference>
<comment type="similarity">
    <text evidence="1">Belongs to the ATP-dependent AMP-binding enzyme family.</text>
</comment>
<sequence length="702" mass="79444">MANKTKRIANGDGTNGNYVFRATEEQKNRSRLGSLDEFWRLHRKSLEDPDAFWTEAAAPFYWKVPIPKDKSIGNYNIDVGKGRVFIEWLKGASTNICYNALDRNVQNGHGEQIAYYWEGNDPQDNDKITYRELLRRVCRFANVLKSKGVQKGDMVAIYMPMILELVVAMFACARIGAVHSVVFGGYSSDSLAERILDGNCKIIVTADGVFRGTKLVNLKSIVDKAVAICKKKDLQLTAVIVVKHQVNLFSTKKGLTRTNDTPKNVLNGYNLEVSWDPSLDVWWHEEMMKVNDVCEPVWVDAEHILFTLYTSGSTGKPKGCVHTTGGYMIYGALSFKYVFDYFPGDVFFCTGDIGWLTGHTYIVYGSLLNTATCILYEGVPTHPDAGRYWEIVEKYGVTQFYTAPTAIRTLMRYDDAYVTKYDRSTLRVLASVGEPINRDAWFWYHRVVGEGRCPIVDTFWQTETGGHLLTPIPFCTPLKPGCASLPFFGVEPTILDEDGNEIEGPGKGYLVIKRPWPAIMRTVFGNHERFEETYFRRYPGYYFTGDGGMRDEDGFYWITGRVDDMLNVSGHLLSTMEVEASLIGHKSVAETAVVRHPHPVKGECLYCFVVLKDGCKLDETVVQELTQKVEAQIGPFARPEYFHHAVALPKTRTGKTVRRILRKIAANDRDVGDLSTLNDESVVQELFSSRRYLNRKTPLRVE</sequence>
<dbReference type="PANTHER" id="PTHR24095:SF244">
    <property type="entry name" value="ACETYL-COENZYME A SYNTHETASE"/>
    <property type="match status" value="1"/>
</dbReference>
<evidence type="ECO:0000256" key="5">
    <source>
        <dbReference type="ARBA" id="ARBA00022840"/>
    </source>
</evidence>
<dbReference type="NCBIfam" id="NF001208">
    <property type="entry name" value="PRK00174.1"/>
    <property type="match status" value="1"/>
</dbReference>
<dbReference type="PANTHER" id="PTHR24095">
    <property type="entry name" value="ACETYL-COENZYME A SYNTHETASE"/>
    <property type="match status" value="1"/>
</dbReference>
<name>A0A8X7BVA2_9ARAC</name>
<dbReference type="InterPro" id="IPR045851">
    <property type="entry name" value="AMP-bd_C_sf"/>
</dbReference>
<evidence type="ECO:0000259" key="8">
    <source>
        <dbReference type="Pfam" id="PF13193"/>
    </source>
</evidence>
<evidence type="ECO:0000256" key="6">
    <source>
        <dbReference type="SAM" id="Phobius"/>
    </source>
</evidence>
<dbReference type="OrthoDB" id="1706066at2759"/>
<organism evidence="10 11">
    <name type="scientific">Trichonephila inaurata madagascariensis</name>
    <dbReference type="NCBI Taxonomy" id="2747483"/>
    <lineage>
        <taxon>Eukaryota</taxon>
        <taxon>Metazoa</taxon>
        <taxon>Ecdysozoa</taxon>
        <taxon>Arthropoda</taxon>
        <taxon>Chelicerata</taxon>
        <taxon>Arachnida</taxon>
        <taxon>Araneae</taxon>
        <taxon>Araneomorphae</taxon>
        <taxon>Entelegynae</taxon>
        <taxon>Araneoidea</taxon>
        <taxon>Nephilidae</taxon>
        <taxon>Trichonephila</taxon>
        <taxon>Trichonephila inaurata</taxon>
    </lineage>
</organism>
<evidence type="ECO:0000256" key="2">
    <source>
        <dbReference type="ARBA" id="ARBA00013275"/>
    </source>
</evidence>
<dbReference type="Proteomes" id="UP000886998">
    <property type="component" value="Unassembled WGS sequence"/>
</dbReference>
<comment type="caution">
    <text evidence="10">The sequence shown here is derived from an EMBL/GenBank/DDBJ whole genome shotgun (WGS) entry which is preliminary data.</text>
</comment>
<dbReference type="Pfam" id="PF16177">
    <property type="entry name" value="ACAS_N"/>
    <property type="match status" value="1"/>
</dbReference>
<dbReference type="FunFam" id="3.40.50.12780:FF:000001">
    <property type="entry name" value="Acetyl-coenzyme A synthetase"/>
    <property type="match status" value="1"/>
</dbReference>
<dbReference type="Gene3D" id="3.30.300.30">
    <property type="match status" value="1"/>
</dbReference>
<gene>
    <name evidence="10" type="primary">ACSS2</name>
    <name evidence="10" type="ORF">TNIN_204821</name>
</gene>
<feature type="domain" description="AMP-dependent synthetase/ligase" evidence="7">
    <location>
        <begin position="107"/>
        <end position="519"/>
    </location>
</feature>
<accession>A0A8X7BVA2</accession>
<evidence type="ECO:0000259" key="9">
    <source>
        <dbReference type="Pfam" id="PF16177"/>
    </source>
</evidence>
<protein>
    <recommendedName>
        <fullName evidence="2">acetate--CoA ligase</fullName>
        <ecNumber evidence="2">6.2.1.1</ecNumber>
    </recommendedName>
</protein>
<evidence type="ECO:0000256" key="1">
    <source>
        <dbReference type="ARBA" id="ARBA00006432"/>
    </source>
</evidence>
<reference evidence="10" key="1">
    <citation type="submission" date="2020-08" db="EMBL/GenBank/DDBJ databases">
        <title>Multicomponent nature underlies the extraordinary mechanical properties of spider dragline silk.</title>
        <authorList>
            <person name="Kono N."/>
            <person name="Nakamura H."/>
            <person name="Mori M."/>
            <person name="Yoshida Y."/>
            <person name="Ohtoshi R."/>
            <person name="Malay A.D."/>
            <person name="Moran D.A.P."/>
            <person name="Tomita M."/>
            <person name="Numata K."/>
            <person name="Arakawa K."/>
        </authorList>
    </citation>
    <scope>NUCLEOTIDE SEQUENCE</scope>
</reference>
<dbReference type="Gene3D" id="3.40.50.12780">
    <property type="entry name" value="N-terminal domain of ligase-like"/>
    <property type="match status" value="1"/>
</dbReference>
<keyword evidence="5" id="KW-0067">ATP-binding</keyword>
<dbReference type="Pfam" id="PF13193">
    <property type="entry name" value="AMP-binding_C"/>
    <property type="match status" value="1"/>
</dbReference>
<keyword evidence="11" id="KW-1185">Reference proteome</keyword>
<feature type="domain" description="AMP-binding enzyme C-terminal" evidence="8">
    <location>
        <begin position="577"/>
        <end position="655"/>
    </location>
</feature>
<evidence type="ECO:0000256" key="4">
    <source>
        <dbReference type="ARBA" id="ARBA00022741"/>
    </source>
</evidence>
<dbReference type="GO" id="GO:0006085">
    <property type="term" value="P:acetyl-CoA biosynthetic process"/>
    <property type="evidence" value="ECO:0007669"/>
    <property type="project" value="TreeGrafter"/>
</dbReference>
<dbReference type="InterPro" id="IPR042099">
    <property type="entry name" value="ANL_N_sf"/>
</dbReference>
<dbReference type="InterPro" id="IPR025110">
    <property type="entry name" value="AMP-bd_C"/>
</dbReference>
<feature type="transmembrane region" description="Helical" evidence="6">
    <location>
        <begin position="155"/>
        <end position="177"/>
    </location>
</feature>
<dbReference type="InterPro" id="IPR032387">
    <property type="entry name" value="ACAS_N"/>
</dbReference>
<dbReference type="EMBL" id="BMAV01003937">
    <property type="protein sequence ID" value="GFY43922.1"/>
    <property type="molecule type" value="Genomic_DNA"/>
</dbReference>
<dbReference type="InterPro" id="IPR000873">
    <property type="entry name" value="AMP-dep_synth/lig_dom"/>
</dbReference>
<evidence type="ECO:0000313" key="10">
    <source>
        <dbReference type="EMBL" id="GFY43922.1"/>
    </source>
</evidence>
<dbReference type="EC" id="6.2.1.1" evidence="2"/>
<evidence type="ECO:0000256" key="3">
    <source>
        <dbReference type="ARBA" id="ARBA00022598"/>
    </source>
</evidence>